<protein>
    <submittedName>
        <fullName evidence="3">Phosphatase PAP2 family protein</fullName>
    </submittedName>
</protein>
<dbReference type="Pfam" id="PF01569">
    <property type="entry name" value="PAP2"/>
    <property type="match status" value="1"/>
</dbReference>
<dbReference type="Gene3D" id="1.20.144.10">
    <property type="entry name" value="Phosphatidic acid phosphatase type 2/haloperoxidase"/>
    <property type="match status" value="2"/>
</dbReference>
<dbReference type="PANTHER" id="PTHR14969">
    <property type="entry name" value="SPHINGOSINE-1-PHOSPHATE PHOSPHOHYDROLASE"/>
    <property type="match status" value="1"/>
</dbReference>
<dbReference type="Proteomes" id="UP000271010">
    <property type="component" value="Unassembled WGS sequence"/>
</dbReference>
<evidence type="ECO:0000313" key="3">
    <source>
        <dbReference type="EMBL" id="RNI32885.1"/>
    </source>
</evidence>
<feature type="transmembrane region" description="Helical" evidence="1">
    <location>
        <begin position="202"/>
        <end position="221"/>
    </location>
</feature>
<accession>A0A3M9N667</accession>
<dbReference type="PANTHER" id="PTHR14969:SF13">
    <property type="entry name" value="AT30094P"/>
    <property type="match status" value="1"/>
</dbReference>
<dbReference type="CDD" id="cd03392">
    <property type="entry name" value="PAP2_like_2"/>
    <property type="match status" value="1"/>
</dbReference>
<feature type="transmembrane region" description="Helical" evidence="1">
    <location>
        <begin position="178"/>
        <end position="195"/>
    </location>
</feature>
<proteinExistence type="predicted"/>
<dbReference type="EMBL" id="RJJE01000001">
    <property type="protein sequence ID" value="RNI32885.1"/>
    <property type="molecule type" value="Genomic_DNA"/>
</dbReference>
<keyword evidence="1" id="KW-0812">Transmembrane</keyword>
<organism evidence="3 4">
    <name type="scientific">Rufibacter immobilis</name>
    <dbReference type="NCBI Taxonomy" id="1348778"/>
    <lineage>
        <taxon>Bacteria</taxon>
        <taxon>Pseudomonadati</taxon>
        <taxon>Bacteroidota</taxon>
        <taxon>Cytophagia</taxon>
        <taxon>Cytophagales</taxon>
        <taxon>Hymenobacteraceae</taxon>
        <taxon>Rufibacter</taxon>
    </lineage>
</organism>
<evidence type="ECO:0000256" key="1">
    <source>
        <dbReference type="SAM" id="Phobius"/>
    </source>
</evidence>
<keyword evidence="4" id="KW-1185">Reference proteome</keyword>
<evidence type="ECO:0000313" key="4">
    <source>
        <dbReference type="Proteomes" id="UP000271010"/>
    </source>
</evidence>
<dbReference type="InterPro" id="IPR000326">
    <property type="entry name" value="PAP2/HPO"/>
</dbReference>
<name>A0A3M9N667_9BACT</name>
<evidence type="ECO:0000259" key="2">
    <source>
        <dbReference type="SMART" id="SM00014"/>
    </source>
</evidence>
<keyword evidence="1" id="KW-0472">Membrane</keyword>
<sequence>MSDFEEVSRCRVPAVNLWGYFFAYTSQNTERRMQQEVKQAGKKAGMALTVVSGQMVVAWLVFVGSALLFFWMTRVVFVEQEKELDQAAFAWADQFANPETTQVMYFITFFGSKNFLIYGSLALAAFFLLFKKWRFYSLKVIAISATTTLFNQTMKWLFGRPRPETAFLEQGGNSFPSGHAMIGGAFWGLLVYLVWTNVPQRWARWLLCGLLGAWILLIGFSRVYLNVHYASDVLAGWGAGFFWLMLSIFLLNRLRQRKGRKAGQVLEE</sequence>
<dbReference type="SMART" id="SM00014">
    <property type="entry name" value="acidPPc"/>
    <property type="match status" value="1"/>
</dbReference>
<feature type="transmembrane region" description="Helical" evidence="1">
    <location>
        <begin position="103"/>
        <end position="129"/>
    </location>
</feature>
<dbReference type="InterPro" id="IPR036938">
    <property type="entry name" value="PAP2/HPO_sf"/>
</dbReference>
<feature type="transmembrane region" description="Helical" evidence="1">
    <location>
        <begin position="136"/>
        <end position="158"/>
    </location>
</feature>
<gene>
    <name evidence="3" type="ORF">EFA69_00215</name>
</gene>
<comment type="caution">
    <text evidence="3">The sequence shown here is derived from an EMBL/GenBank/DDBJ whole genome shotgun (WGS) entry which is preliminary data.</text>
</comment>
<reference evidence="3 4" key="1">
    <citation type="submission" date="2018-11" db="EMBL/GenBank/DDBJ databases">
        <title>Rufibacter latericius sp. nov., isolated from water in Baiyang Lake.</title>
        <authorList>
            <person name="Yang Y."/>
        </authorList>
    </citation>
    <scope>NUCLEOTIDE SEQUENCE [LARGE SCALE GENOMIC DNA]</scope>
    <source>
        <strain evidence="3 4">MCC P1</strain>
    </source>
</reference>
<feature type="domain" description="Phosphatidic acid phosphatase type 2/haloperoxidase" evidence="2">
    <location>
        <begin position="138"/>
        <end position="248"/>
    </location>
</feature>
<dbReference type="AlphaFoldDB" id="A0A3M9N667"/>
<keyword evidence="1" id="KW-1133">Transmembrane helix</keyword>
<dbReference type="SUPFAM" id="SSF48317">
    <property type="entry name" value="Acid phosphatase/Vanadium-dependent haloperoxidase"/>
    <property type="match status" value="1"/>
</dbReference>
<feature type="transmembrane region" description="Helical" evidence="1">
    <location>
        <begin position="47"/>
        <end position="72"/>
    </location>
</feature>
<feature type="transmembrane region" description="Helical" evidence="1">
    <location>
        <begin position="233"/>
        <end position="251"/>
    </location>
</feature>